<comment type="caution">
    <text evidence="1">The sequence shown here is derived from an EMBL/GenBank/DDBJ whole genome shotgun (WGS) entry which is preliminary data.</text>
</comment>
<keyword evidence="2" id="KW-1185">Reference proteome</keyword>
<accession>A0A8J2RZG5</accession>
<protein>
    <submittedName>
        <fullName evidence="1">Uncharacterized protein</fullName>
    </submittedName>
</protein>
<dbReference type="AlphaFoldDB" id="A0A8J2RZG5"/>
<organism evidence="1 2">
    <name type="scientific">Daphnia galeata</name>
    <dbReference type="NCBI Taxonomy" id="27404"/>
    <lineage>
        <taxon>Eukaryota</taxon>
        <taxon>Metazoa</taxon>
        <taxon>Ecdysozoa</taxon>
        <taxon>Arthropoda</taxon>
        <taxon>Crustacea</taxon>
        <taxon>Branchiopoda</taxon>
        <taxon>Diplostraca</taxon>
        <taxon>Cladocera</taxon>
        <taxon>Anomopoda</taxon>
        <taxon>Daphniidae</taxon>
        <taxon>Daphnia</taxon>
    </lineage>
</organism>
<name>A0A8J2RZG5_9CRUS</name>
<dbReference type="OrthoDB" id="6337113at2759"/>
<evidence type="ECO:0000313" key="2">
    <source>
        <dbReference type="Proteomes" id="UP000789390"/>
    </source>
</evidence>
<gene>
    <name evidence="1" type="ORF">DGAL_LOCUS15263</name>
</gene>
<sequence>MDLQDSVGNYDPPSLVKISSRFLAANMCLLNVPAIKVSSRRKQDSESIGRFKSRLFRMSRRKLADKRFSAIEERRVIPSTLLEMIWQEALVLQQGIIYDDVYRFLYETCLSLDLRHCVSPVKNNPKDGRSSLIRLLNQITQYSPNLKHLNLSYQQYLPEDFSFLTQLVQLESLKFDYVTRFDCNKIQLMTDSVAGLHYFKILSLRGCSSIQDNALGYLCRKLKRLEVLDLRETLPDGWSFLAHAQDLRLLQHEYLLNGLSRLFRDGDYDYTDPLPIYKNEHVQYEPEHHPHLITYHLHNVFPYLVKLELFQINIHPQVLESIRQMVCLKQLTLISDRMIASEENFSGLMDSCGSSLEVLHLSRFSQFMPLETLAQCCPNLKTLRLEHCRFRTGGDDSSTASFGHQQAPCPQQPFWNQLQHLELTDVPVPMDSKANWSLLMPASLKRCVLCNVNIDDRFLDSLILPSVGMMYLALIGASQLTDKGVENLIVRFRHQHQSQNKLVISDCSYQIRQHHAKLQQLARDNCVQLFLH</sequence>
<dbReference type="Gene3D" id="3.80.10.10">
    <property type="entry name" value="Ribonuclease Inhibitor"/>
    <property type="match status" value="2"/>
</dbReference>
<reference evidence="1" key="1">
    <citation type="submission" date="2021-11" db="EMBL/GenBank/DDBJ databases">
        <authorList>
            <person name="Schell T."/>
        </authorList>
    </citation>
    <scope>NUCLEOTIDE SEQUENCE</scope>
    <source>
        <strain evidence="1">M5</strain>
    </source>
</reference>
<dbReference type="GO" id="GO:0019005">
    <property type="term" value="C:SCF ubiquitin ligase complex"/>
    <property type="evidence" value="ECO:0007669"/>
    <property type="project" value="TreeGrafter"/>
</dbReference>
<dbReference type="InterPro" id="IPR032675">
    <property type="entry name" value="LRR_dom_sf"/>
</dbReference>
<dbReference type="SUPFAM" id="SSF52047">
    <property type="entry name" value="RNI-like"/>
    <property type="match status" value="1"/>
</dbReference>
<dbReference type="EMBL" id="CAKKLH010000314">
    <property type="protein sequence ID" value="CAH0111615.1"/>
    <property type="molecule type" value="Genomic_DNA"/>
</dbReference>
<proteinExistence type="predicted"/>
<dbReference type="GO" id="GO:0031146">
    <property type="term" value="P:SCF-dependent proteasomal ubiquitin-dependent protein catabolic process"/>
    <property type="evidence" value="ECO:0007669"/>
    <property type="project" value="TreeGrafter"/>
</dbReference>
<evidence type="ECO:0000313" key="1">
    <source>
        <dbReference type="EMBL" id="CAH0111615.1"/>
    </source>
</evidence>
<dbReference type="PANTHER" id="PTHR13318">
    <property type="entry name" value="PARTNER OF PAIRED, ISOFORM B-RELATED"/>
    <property type="match status" value="1"/>
</dbReference>
<dbReference type="Proteomes" id="UP000789390">
    <property type="component" value="Unassembled WGS sequence"/>
</dbReference>
<dbReference type="PANTHER" id="PTHR13318:SF260">
    <property type="entry name" value="LEUCINE-RICH REPEAT CONTAINING PROTEIN"/>
    <property type="match status" value="1"/>
</dbReference>